<protein>
    <recommendedName>
        <fullName evidence="3">Reverse transcriptase Ty1/copia-type domain-containing protein</fullName>
    </recommendedName>
</protein>
<reference evidence="1" key="2">
    <citation type="submission" date="2022-01" db="EMBL/GenBank/DDBJ databases">
        <authorList>
            <person name="Yamashiro T."/>
            <person name="Shiraishi A."/>
            <person name="Satake H."/>
            <person name="Nakayama K."/>
        </authorList>
    </citation>
    <scope>NUCLEOTIDE SEQUENCE</scope>
</reference>
<dbReference type="Proteomes" id="UP001151760">
    <property type="component" value="Unassembled WGS sequence"/>
</dbReference>
<dbReference type="PANTHER" id="PTHR11439:SF495">
    <property type="entry name" value="REVERSE TRANSCRIPTASE, RNA-DEPENDENT DNA POLYMERASE-RELATED"/>
    <property type="match status" value="1"/>
</dbReference>
<evidence type="ECO:0000313" key="1">
    <source>
        <dbReference type="EMBL" id="GJT25477.1"/>
    </source>
</evidence>
<keyword evidence="2" id="KW-1185">Reference proteome</keyword>
<gene>
    <name evidence="1" type="ORF">Tco_0895414</name>
</gene>
<organism evidence="1 2">
    <name type="scientific">Tanacetum coccineum</name>
    <dbReference type="NCBI Taxonomy" id="301880"/>
    <lineage>
        <taxon>Eukaryota</taxon>
        <taxon>Viridiplantae</taxon>
        <taxon>Streptophyta</taxon>
        <taxon>Embryophyta</taxon>
        <taxon>Tracheophyta</taxon>
        <taxon>Spermatophyta</taxon>
        <taxon>Magnoliopsida</taxon>
        <taxon>eudicotyledons</taxon>
        <taxon>Gunneridae</taxon>
        <taxon>Pentapetalae</taxon>
        <taxon>asterids</taxon>
        <taxon>campanulids</taxon>
        <taxon>Asterales</taxon>
        <taxon>Asteraceae</taxon>
        <taxon>Asteroideae</taxon>
        <taxon>Anthemideae</taxon>
        <taxon>Anthemidinae</taxon>
        <taxon>Tanacetum</taxon>
    </lineage>
</organism>
<reference evidence="1" key="1">
    <citation type="journal article" date="2022" name="Int. J. Mol. Sci.">
        <title>Draft Genome of Tanacetum Coccineum: Genomic Comparison of Closely Related Tanacetum-Family Plants.</title>
        <authorList>
            <person name="Yamashiro T."/>
            <person name="Shiraishi A."/>
            <person name="Nakayama K."/>
            <person name="Satake H."/>
        </authorList>
    </citation>
    <scope>NUCLEOTIDE SEQUENCE</scope>
</reference>
<dbReference type="PANTHER" id="PTHR11439">
    <property type="entry name" value="GAG-POL-RELATED RETROTRANSPOSON"/>
    <property type="match status" value="1"/>
</dbReference>
<accession>A0ABQ5CG20</accession>
<sequence>MQSLVFITSINPFSSVRFSTSRHQGEAEKEDGIFISQDKYVTEILKKFGFSDVKTANTPIETHKPLLKDVDGEDVDEHIFQVNPKISHLHAVKRIFRYLKDRKSTTGGYQFLGCRLISWQCKKQIVVANSTTEAEYIIYIDNESTKHIEIRHHFIRDSNEKKLIQMIKILTDKNVADLLTKAFDNGIGVNAGNSKLMLLGINLLLLGKVNAVMLNLLLSYYCWVTYYCWLKVNAVMHNLQLLANVNAVEGKTVTGKVKLQALVDGKKVIITKTSVRRDLQLEDVEGIECLPNADILSNLLEMGYEKPSKETTFYKAFFSPQWKFLIHTILQCLSAKSTAWNEFSRQFWPFSVKFLMYPRFVQVFLDKQVGDMSTHDEIFVHFTQRRLFGNIKRVGNGLSRAVTPLFPTMMVQAQEEMGKDCSSIGDFKFEVESQEGRKIDNIDKDAEDVVEKEVSTADPVTSAGKVVTTTSVEVSAATTTTTTAITEVDLTLAQALAESRSTKPKVVDKGKAKMIKPEKPLKKKEQIRLDEELAFKLQAEEEEQARLA</sequence>
<evidence type="ECO:0000313" key="2">
    <source>
        <dbReference type="Proteomes" id="UP001151760"/>
    </source>
</evidence>
<dbReference type="EMBL" id="BQNB010014217">
    <property type="protein sequence ID" value="GJT25477.1"/>
    <property type="molecule type" value="Genomic_DNA"/>
</dbReference>
<evidence type="ECO:0008006" key="3">
    <source>
        <dbReference type="Google" id="ProtNLM"/>
    </source>
</evidence>
<name>A0ABQ5CG20_9ASTR</name>
<comment type="caution">
    <text evidence="1">The sequence shown here is derived from an EMBL/GenBank/DDBJ whole genome shotgun (WGS) entry which is preliminary data.</text>
</comment>
<dbReference type="CDD" id="cd09272">
    <property type="entry name" value="RNase_HI_RT_Ty1"/>
    <property type="match status" value="1"/>
</dbReference>
<proteinExistence type="predicted"/>